<proteinExistence type="inferred from homology"/>
<dbReference type="GO" id="GO:0006508">
    <property type="term" value="P:proteolysis"/>
    <property type="evidence" value="ECO:0007669"/>
    <property type="project" value="UniProtKB-KW"/>
</dbReference>
<keyword evidence="6" id="KW-1015">Disulfide bond</keyword>
<sequence>MTQLIRLLIPVGMLGSIILMCQGQPTPKSTLPRPNECGDGLSDRLIGGIRPLIGEYPWAALIQYRKPDGKLEFSCGGSLINSRYVLTAAHCISGIPKNWKIIGVRLGEHDLSSAGPDCENELCADPHIDMAIDKLIVHEDHNNQPRSQWDDIALIRFDRDVTFSEFIRPICLPIDDEARPSNTTGLRVTEVGWSRTVESRLSNTKMRSDLEILNRSECETAYQQQGITLRDTQLCVSRPNPREVCHGIAGSALMHPVGQSLYLIGLTSFGPTGCTNKNIPDVYTNVASYIDWIESKME</sequence>
<name>A0A1Q3FJY6_CULTA</name>
<feature type="domain" description="Peptidase S1" evidence="10">
    <location>
        <begin position="45"/>
        <end position="298"/>
    </location>
</feature>
<dbReference type="Gene3D" id="2.40.10.10">
    <property type="entry name" value="Trypsin-like serine proteases"/>
    <property type="match status" value="2"/>
</dbReference>
<dbReference type="InterPro" id="IPR009003">
    <property type="entry name" value="Peptidase_S1_PA"/>
</dbReference>
<dbReference type="PROSITE" id="PS00134">
    <property type="entry name" value="TRYPSIN_HIS"/>
    <property type="match status" value="1"/>
</dbReference>
<protein>
    <submittedName>
        <fullName evidence="11">Putative serine protease easter</fullName>
    </submittedName>
</protein>
<dbReference type="InterPro" id="IPR051487">
    <property type="entry name" value="Ser/Thr_Proteases_Immune/Dev"/>
</dbReference>
<keyword evidence="11" id="KW-0645">Protease</keyword>
<dbReference type="AlphaFoldDB" id="A0A1Q3FJY6"/>
<evidence type="ECO:0000256" key="9">
    <source>
        <dbReference type="SAM" id="SignalP"/>
    </source>
</evidence>
<keyword evidence="3" id="KW-0399">Innate immunity</keyword>
<comment type="subcellular location">
    <subcellularLocation>
        <location evidence="1">Secreted</location>
    </subcellularLocation>
</comment>
<keyword evidence="2" id="KW-0964">Secreted</keyword>
<evidence type="ECO:0000256" key="1">
    <source>
        <dbReference type="ARBA" id="ARBA00004613"/>
    </source>
</evidence>
<keyword evidence="4 9" id="KW-0732">Signal</keyword>
<feature type="signal peptide" evidence="9">
    <location>
        <begin position="1"/>
        <end position="23"/>
    </location>
</feature>
<feature type="chain" id="PRO_5012479054" evidence="9">
    <location>
        <begin position="24"/>
        <end position="298"/>
    </location>
</feature>
<comment type="similarity">
    <text evidence="8">Belongs to the peptidase S1 family. CLIP subfamily.</text>
</comment>
<keyword evidence="7" id="KW-0325">Glycoprotein</keyword>
<dbReference type="GO" id="GO:0045087">
    <property type="term" value="P:innate immune response"/>
    <property type="evidence" value="ECO:0007669"/>
    <property type="project" value="UniProtKB-KW"/>
</dbReference>
<dbReference type="PROSITE" id="PS50240">
    <property type="entry name" value="TRYPSIN_DOM"/>
    <property type="match status" value="1"/>
</dbReference>
<dbReference type="SUPFAM" id="SSF50494">
    <property type="entry name" value="Trypsin-like serine proteases"/>
    <property type="match status" value="1"/>
</dbReference>
<dbReference type="PANTHER" id="PTHR24256">
    <property type="entry name" value="TRYPTASE-RELATED"/>
    <property type="match status" value="1"/>
</dbReference>
<evidence type="ECO:0000256" key="3">
    <source>
        <dbReference type="ARBA" id="ARBA00022588"/>
    </source>
</evidence>
<evidence type="ECO:0000256" key="4">
    <source>
        <dbReference type="ARBA" id="ARBA00022729"/>
    </source>
</evidence>
<organism evidence="11">
    <name type="scientific">Culex tarsalis</name>
    <name type="common">Encephalitis mosquito</name>
    <dbReference type="NCBI Taxonomy" id="7177"/>
    <lineage>
        <taxon>Eukaryota</taxon>
        <taxon>Metazoa</taxon>
        <taxon>Ecdysozoa</taxon>
        <taxon>Arthropoda</taxon>
        <taxon>Hexapoda</taxon>
        <taxon>Insecta</taxon>
        <taxon>Pterygota</taxon>
        <taxon>Neoptera</taxon>
        <taxon>Endopterygota</taxon>
        <taxon>Diptera</taxon>
        <taxon>Nematocera</taxon>
        <taxon>Culicoidea</taxon>
        <taxon>Culicidae</taxon>
        <taxon>Culicinae</taxon>
        <taxon>Culicini</taxon>
        <taxon>Culex</taxon>
        <taxon>Culex</taxon>
    </lineage>
</organism>
<dbReference type="CDD" id="cd00190">
    <property type="entry name" value="Tryp_SPc"/>
    <property type="match status" value="1"/>
</dbReference>
<dbReference type="FunFam" id="2.40.10.10:FF:000028">
    <property type="entry name" value="Serine protease easter"/>
    <property type="match status" value="1"/>
</dbReference>
<keyword evidence="5" id="KW-0391">Immunity</keyword>
<dbReference type="InterPro" id="IPR001254">
    <property type="entry name" value="Trypsin_dom"/>
</dbReference>
<evidence type="ECO:0000256" key="6">
    <source>
        <dbReference type="ARBA" id="ARBA00023157"/>
    </source>
</evidence>
<dbReference type="InterPro" id="IPR001314">
    <property type="entry name" value="Peptidase_S1A"/>
</dbReference>
<dbReference type="InterPro" id="IPR018114">
    <property type="entry name" value="TRYPSIN_HIS"/>
</dbReference>
<evidence type="ECO:0000313" key="11">
    <source>
        <dbReference type="EMBL" id="JAV27796.1"/>
    </source>
</evidence>
<dbReference type="GO" id="GO:0004252">
    <property type="term" value="F:serine-type endopeptidase activity"/>
    <property type="evidence" value="ECO:0007669"/>
    <property type="project" value="InterPro"/>
</dbReference>
<evidence type="ECO:0000256" key="5">
    <source>
        <dbReference type="ARBA" id="ARBA00022859"/>
    </source>
</evidence>
<dbReference type="InterPro" id="IPR043504">
    <property type="entry name" value="Peptidase_S1_PA_chymotrypsin"/>
</dbReference>
<dbReference type="EMBL" id="GFDL01007249">
    <property type="protein sequence ID" value="JAV27796.1"/>
    <property type="molecule type" value="Transcribed_RNA"/>
</dbReference>
<reference evidence="11" key="1">
    <citation type="submission" date="2017-01" db="EMBL/GenBank/DDBJ databases">
        <title>A deep insight into the sialotranscriptome of adult male and female Cluex tarsalis mosquitoes.</title>
        <authorList>
            <person name="Ribeiro J.M."/>
            <person name="Moreira F."/>
            <person name="Bernard K.A."/>
            <person name="Calvo E."/>
        </authorList>
    </citation>
    <scope>NUCLEOTIDE SEQUENCE</scope>
    <source>
        <strain evidence="11">Kern County</strain>
        <tissue evidence="11">Salivary glands</tissue>
    </source>
</reference>
<accession>A0A1Q3FJY6</accession>
<dbReference type="Pfam" id="PF00089">
    <property type="entry name" value="Trypsin"/>
    <property type="match status" value="1"/>
</dbReference>
<evidence type="ECO:0000256" key="2">
    <source>
        <dbReference type="ARBA" id="ARBA00022525"/>
    </source>
</evidence>
<keyword evidence="11" id="KW-0378">Hydrolase</keyword>
<evidence type="ECO:0000256" key="8">
    <source>
        <dbReference type="ARBA" id="ARBA00024195"/>
    </source>
</evidence>
<evidence type="ECO:0000259" key="10">
    <source>
        <dbReference type="PROSITE" id="PS50240"/>
    </source>
</evidence>
<dbReference type="PRINTS" id="PR00722">
    <property type="entry name" value="CHYMOTRYPSIN"/>
</dbReference>
<dbReference type="SMART" id="SM00020">
    <property type="entry name" value="Tryp_SPc"/>
    <property type="match status" value="1"/>
</dbReference>
<evidence type="ECO:0000256" key="7">
    <source>
        <dbReference type="ARBA" id="ARBA00023180"/>
    </source>
</evidence>
<dbReference type="GO" id="GO:0005576">
    <property type="term" value="C:extracellular region"/>
    <property type="evidence" value="ECO:0007669"/>
    <property type="project" value="UniProtKB-SubCell"/>
</dbReference>